<keyword evidence="1" id="KW-0472">Membrane</keyword>
<feature type="transmembrane region" description="Helical" evidence="1">
    <location>
        <begin position="53"/>
        <end position="71"/>
    </location>
</feature>
<proteinExistence type="predicted"/>
<comment type="caution">
    <text evidence="2">The sequence shown here is derived from an EMBL/GenBank/DDBJ whole genome shotgun (WGS) entry which is preliminary data.</text>
</comment>
<accession>X1L676</accession>
<name>X1L676_9ZZZZ</name>
<reference evidence="2" key="1">
    <citation type="journal article" date="2014" name="Front. Microbiol.">
        <title>High frequency of phylogenetically diverse reductive dehalogenase-homologous genes in deep subseafloor sedimentary metagenomes.</title>
        <authorList>
            <person name="Kawai M."/>
            <person name="Futagami T."/>
            <person name="Toyoda A."/>
            <person name="Takaki Y."/>
            <person name="Nishi S."/>
            <person name="Hori S."/>
            <person name="Arai W."/>
            <person name="Tsubouchi T."/>
            <person name="Morono Y."/>
            <person name="Uchiyama I."/>
            <person name="Ito T."/>
            <person name="Fujiyama A."/>
            <person name="Inagaki F."/>
            <person name="Takami H."/>
        </authorList>
    </citation>
    <scope>NUCLEOTIDE SEQUENCE</scope>
    <source>
        <strain evidence="2">Expedition CK06-06</strain>
    </source>
</reference>
<organism evidence="2">
    <name type="scientific">marine sediment metagenome</name>
    <dbReference type="NCBI Taxonomy" id="412755"/>
    <lineage>
        <taxon>unclassified sequences</taxon>
        <taxon>metagenomes</taxon>
        <taxon>ecological metagenomes</taxon>
    </lineage>
</organism>
<evidence type="ECO:0000313" key="2">
    <source>
        <dbReference type="EMBL" id="GAI14862.1"/>
    </source>
</evidence>
<protein>
    <submittedName>
        <fullName evidence="2">Uncharacterized protein</fullName>
    </submittedName>
</protein>
<keyword evidence="1" id="KW-0812">Transmembrane</keyword>
<sequence length="82" mass="9502">FLTSKKEESQKKNEPDISDVKVFNTQMKLVPFLYLAIVLIMFVLGVFTDFLNYSVFGLIIALIPFLAYLIFDYKKDESVRGK</sequence>
<dbReference type="AlphaFoldDB" id="X1L676"/>
<keyword evidence="1" id="KW-1133">Transmembrane helix</keyword>
<dbReference type="EMBL" id="BARV01006588">
    <property type="protein sequence ID" value="GAI14862.1"/>
    <property type="molecule type" value="Genomic_DNA"/>
</dbReference>
<evidence type="ECO:0000256" key="1">
    <source>
        <dbReference type="SAM" id="Phobius"/>
    </source>
</evidence>
<gene>
    <name evidence="2" type="ORF">S06H3_13491</name>
</gene>
<feature type="non-terminal residue" evidence="2">
    <location>
        <position position="1"/>
    </location>
</feature>
<feature type="transmembrane region" description="Helical" evidence="1">
    <location>
        <begin position="29"/>
        <end position="47"/>
    </location>
</feature>